<name>W5TS90_9NOCA</name>
<reference evidence="2 3" key="1">
    <citation type="journal article" date="2014" name="Appl. Environ. Microbiol.">
        <title>Insights into the Microbial Degradation of Rubber and Gutta-Percha by Analysis of the Complete Genome of Nocardia nova SH22a.</title>
        <authorList>
            <person name="Luo Q."/>
            <person name="Hiessl S."/>
            <person name="Poehlein A."/>
            <person name="Daniel R."/>
            <person name="Steinbuchel A."/>
        </authorList>
    </citation>
    <scope>NUCLEOTIDE SEQUENCE [LARGE SCALE GENOMIC DNA]</scope>
    <source>
        <strain evidence="2">SH22a</strain>
    </source>
</reference>
<gene>
    <name evidence="2" type="ORF">NONO_c70220</name>
</gene>
<evidence type="ECO:0000256" key="1">
    <source>
        <dbReference type="SAM" id="Phobius"/>
    </source>
</evidence>
<feature type="transmembrane region" description="Helical" evidence="1">
    <location>
        <begin position="53"/>
        <end position="77"/>
    </location>
</feature>
<proteinExistence type="predicted"/>
<keyword evidence="1" id="KW-0472">Membrane</keyword>
<organism evidence="2 3">
    <name type="scientific">Nocardia nova SH22a</name>
    <dbReference type="NCBI Taxonomy" id="1415166"/>
    <lineage>
        <taxon>Bacteria</taxon>
        <taxon>Bacillati</taxon>
        <taxon>Actinomycetota</taxon>
        <taxon>Actinomycetes</taxon>
        <taxon>Mycobacteriales</taxon>
        <taxon>Nocardiaceae</taxon>
        <taxon>Nocardia</taxon>
    </lineage>
</organism>
<dbReference type="EMBL" id="CP006850">
    <property type="protein sequence ID" value="AHH21783.1"/>
    <property type="molecule type" value="Genomic_DNA"/>
</dbReference>
<dbReference type="PATRIC" id="fig|1415166.3.peg.7208"/>
<evidence type="ECO:0000313" key="2">
    <source>
        <dbReference type="EMBL" id="AHH21783.1"/>
    </source>
</evidence>
<dbReference type="Proteomes" id="UP000019150">
    <property type="component" value="Chromosome"/>
</dbReference>
<dbReference type="HOGENOM" id="CLU_153016_1_1_11"/>
<evidence type="ECO:0000313" key="3">
    <source>
        <dbReference type="Proteomes" id="UP000019150"/>
    </source>
</evidence>
<dbReference type="eggNOG" id="ENOG502ZNYM">
    <property type="taxonomic scope" value="Bacteria"/>
</dbReference>
<keyword evidence="1" id="KW-0812">Transmembrane</keyword>
<protein>
    <recommendedName>
        <fullName evidence="4">Transmembrane protein</fullName>
    </recommendedName>
</protein>
<sequence>MTMRRLLILLDLVLVVACAVAAVPLWQHGVRTTWFAAIGDQPAFESTRYSGPWLGLAALLVAAAGVAAIDLVVRFAIRPR</sequence>
<keyword evidence="3" id="KW-1185">Reference proteome</keyword>
<evidence type="ECO:0008006" key="4">
    <source>
        <dbReference type="Google" id="ProtNLM"/>
    </source>
</evidence>
<dbReference type="AlphaFoldDB" id="W5TS90"/>
<dbReference type="RefSeq" id="WP_025353071.1">
    <property type="nucleotide sequence ID" value="NZ_CP006850.1"/>
</dbReference>
<dbReference type="STRING" id="1415166.NONO_c70220"/>
<dbReference type="KEGG" id="nno:NONO_c70220"/>
<accession>W5TS90</accession>
<keyword evidence="1" id="KW-1133">Transmembrane helix</keyword>